<keyword evidence="8" id="KW-1185">Reference proteome</keyword>
<evidence type="ECO:0000256" key="3">
    <source>
        <dbReference type="ARBA" id="ARBA00022989"/>
    </source>
</evidence>
<feature type="non-terminal residue" evidence="7">
    <location>
        <position position="357"/>
    </location>
</feature>
<dbReference type="InterPro" id="IPR004843">
    <property type="entry name" value="Calcineurin-like_PHP"/>
</dbReference>
<keyword evidence="4 5" id="KW-0472">Membrane</keyword>
<keyword evidence="3 5" id="KW-1133">Transmembrane helix</keyword>
<dbReference type="GO" id="GO:0016020">
    <property type="term" value="C:membrane"/>
    <property type="evidence" value="ECO:0007669"/>
    <property type="project" value="UniProtKB-SubCell"/>
</dbReference>
<dbReference type="Gene3D" id="3.60.21.10">
    <property type="match status" value="1"/>
</dbReference>
<dbReference type="InterPro" id="IPR033308">
    <property type="entry name" value="PGAP5/Cdc1/Ted1"/>
</dbReference>
<dbReference type="SUPFAM" id="SSF56300">
    <property type="entry name" value="Metallo-dependent phosphatases"/>
    <property type="match status" value="1"/>
</dbReference>
<organism evidence="7 8">
    <name type="scientific">Mesorhabditis spiculigera</name>
    <dbReference type="NCBI Taxonomy" id="96644"/>
    <lineage>
        <taxon>Eukaryota</taxon>
        <taxon>Metazoa</taxon>
        <taxon>Ecdysozoa</taxon>
        <taxon>Nematoda</taxon>
        <taxon>Chromadorea</taxon>
        <taxon>Rhabditida</taxon>
        <taxon>Rhabditina</taxon>
        <taxon>Rhabditomorpha</taxon>
        <taxon>Rhabditoidea</taxon>
        <taxon>Rhabditidae</taxon>
        <taxon>Mesorhabditinae</taxon>
        <taxon>Mesorhabditis</taxon>
    </lineage>
</organism>
<dbReference type="InterPro" id="IPR029052">
    <property type="entry name" value="Metallo-depent_PP-like"/>
</dbReference>
<sequence length="357" mass="41027">MRVSSLKSPKVVLAVLILAVLWNEWISFYVNYVHWKPFHNENLNCTNLLLVADPQLIGYQNEPWWIGWLSRWDADRYLQKGYAYAYAHTKPELVLFLGDLLDEGLSASVLEYQLAATRFHQIFNTGVGPDKQIFIPGDNDVGGEYGWVIPELVAKFDQIFPTTRYTSIPNLGPIDFHFLNVFNMELRPIHLSTAPSTQRILLSHMPVMKAWSNALMKATEINATLILSAHDHTAHIYTMEYSWVEKVMLPGELWTGYIGPNRRLVEIKTPTCSYRMGVPQMAYGHLSLCPLTTDTMAASYQLLPLPGRYPQVFVYIIILIWLLSTLLLNRFNKCDMPRLKHFRAQTPCQTKTLHDIL</sequence>
<evidence type="ECO:0000256" key="1">
    <source>
        <dbReference type="ARBA" id="ARBA00004141"/>
    </source>
</evidence>
<dbReference type="AlphaFoldDB" id="A0AA36GCT9"/>
<evidence type="ECO:0000256" key="5">
    <source>
        <dbReference type="SAM" id="Phobius"/>
    </source>
</evidence>
<dbReference type="PANTHER" id="PTHR13315:SF4">
    <property type="entry name" value="METALLOPHOSPHOESTERASE, ISOFORM E"/>
    <property type="match status" value="1"/>
</dbReference>
<dbReference type="PANTHER" id="PTHR13315">
    <property type="entry name" value="METALLO PHOSPHOESTERASE RELATED"/>
    <property type="match status" value="1"/>
</dbReference>
<keyword evidence="2 5" id="KW-0812">Transmembrane</keyword>
<dbReference type="GO" id="GO:0006506">
    <property type="term" value="P:GPI anchor biosynthetic process"/>
    <property type="evidence" value="ECO:0007669"/>
    <property type="project" value="InterPro"/>
</dbReference>
<feature type="transmembrane region" description="Helical" evidence="5">
    <location>
        <begin position="12"/>
        <end position="35"/>
    </location>
</feature>
<protein>
    <recommendedName>
        <fullName evidence="6">Calcineurin-like phosphoesterase domain-containing protein</fullName>
    </recommendedName>
</protein>
<proteinExistence type="predicted"/>
<evidence type="ECO:0000256" key="2">
    <source>
        <dbReference type="ARBA" id="ARBA00022692"/>
    </source>
</evidence>
<feature type="domain" description="Calcineurin-like phosphoesterase" evidence="6">
    <location>
        <begin position="83"/>
        <end position="233"/>
    </location>
</feature>
<dbReference type="EMBL" id="CATQJA010002662">
    <property type="protein sequence ID" value="CAJ0580685.1"/>
    <property type="molecule type" value="Genomic_DNA"/>
</dbReference>
<dbReference type="GO" id="GO:0005783">
    <property type="term" value="C:endoplasmic reticulum"/>
    <property type="evidence" value="ECO:0007669"/>
    <property type="project" value="TreeGrafter"/>
</dbReference>
<dbReference type="Pfam" id="PF00149">
    <property type="entry name" value="Metallophos"/>
    <property type="match status" value="1"/>
</dbReference>
<dbReference type="GO" id="GO:0016787">
    <property type="term" value="F:hydrolase activity"/>
    <property type="evidence" value="ECO:0007669"/>
    <property type="project" value="InterPro"/>
</dbReference>
<dbReference type="Proteomes" id="UP001177023">
    <property type="component" value="Unassembled WGS sequence"/>
</dbReference>
<reference evidence="7" key="1">
    <citation type="submission" date="2023-06" db="EMBL/GenBank/DDBJ databases">
        <authorList>
            <person name="Delattre M."/>
        </authorList>
    </citation>
    <scope>NUCLEOTIDE SEQUENCE</scope>
    <source>
        <strain evidence="7">AF72</strain>
    </source>
</reference>
<name>A0AA36GCT9_9BILA</name>
<evidence type="ECO:0000313" key="7">
    <source>
        <dbReference type="EMBL" id="CAJ0580685.1"/>
    </source>
</evidence>
<evidence type="ECO:0000313" key="8">
    <source>
        <dbReference type="Proteomes" id="UP001177023"/>
    </source>
</evidence>
<evidence type="ECO:0000259" key="6">
    <source>
        <dbReference type="Pfam" id="PF00149"/>
    </source>
</evidence>
<accession>A0AA36GCT9</accession>
<comment type="subcellular location">
    <subcellularLocation>
        <location evidence="1">Membrane</location>
        <topology evidence="1">Multi-pass membrane protein</topology>
    </subcellularLocation>
</comment>
<evidence type="ECO:0000256" key="4">
    <source>
        <dbReference type="ARBA" id="ARBA00023136"/>
    </source>
</evidence>
<feature type="transmembrane region" description="Helical" evidence="5">
    <location>
        <begin position="312"/>
        <end position="331"/>
    </location>
</feature>
<comment type="caution">
    <text evidence="7">The sequence shown here is derived from an EMBL/GenBank/DDBJ whole genome shotgun (WGS) entry which is preliminary data.</text>
</comment>
<gene>
    <name evidence="7" type="ORF">MSPICULIGERA_LOCUS18876</name>
</gene>